<dbReference type="EMBL" id="WMEQ01000004">
    <property type="protein sequence ID" value="MYL33315.1"/>
    <property type="molecule type" value="Genomic_DNA"/>
</dbReference>
<feature type="transmembrane region" description="Helical" evidence="8">
    <location>
        <begin position="137"/>
        <end position="161"/>
    </location>
</feature>
<dbReference type="GO" id="GO:0005886">
    <property type="term" value="C:plasma membrane"/>
    <property type="evidence" value="ECO:0007669"/>
    <property type="project" value="UniProtKB-SubCell"/>
</dbReference>
<evidence type="ECO:0000256" key="7">
    <source>
        <dbReference type="ARBA" id="ARBA00023136"/>
    </source>
</evidence>
<accession>A0A6I4ZSX1</accession>
<evidence type="ECO:0000256" key="6">
    <source>
        <dbReference type="ARBA" id="ARBA00022989"/>
    </source>
</evidence>
<evidence type="ECO:0000313" key="10">
    <source>
        <dbReference type="Proteomes" id="UP000468638"/>
    </source>
</evidence>
<keyword evidence="6 8" id="KW-1133">Transmembrane helix</keyword>
<dbReference type="Proteomes" id="UP000468638">
    <property type="component" value="Unassembled WGS sequence"/>
</dbReference>
<keyword evidence="3" id="KW-1003">Cell membrane</keyword>
<dbReference type="GO" id="GO:0008360">
    <property type="term" value="P:regulation of cell shape"/>
    <property type="evidence" value="ECO:0007669"/>
    <property type="project" value="UniProtKB-KW"/>
</dbReference>
<evidence type="ECO:0000256" key="1">
    <source>
        <dbReference type="ARBA" id="ARBA00004651"/>
    </source>
</evidence>
<dbReference type="NCBIfam" id="TIGR03426">
    <property type="entry name" value="shape_MreD"/>
    <property type="match status" value="1"/>
</dbReference>
<evidence type="ECO:0000256" key="4">
    <source>
        <dbReference type="ARBA" id="ARBA00022692"/>
    </source>
</evidence>
<sequence>MKRLLLPLTLLLFLVLEGTAMDFLPKEWLLADYYIIPHWVLVVLTYIAIFYDFDSTYYCVLYGIIFGLLIDLIYTDMLGVYMFTYGLVIYITHGLKKLLHSNVFVTLLLTMIAIVTADTTIYVLYSFIQATEMVWESYILMSLLPTLAANVLFALVLYPLLPGKLQEWSESQLKRSNAI</sequence>
<gene>
    <name evidence="9" type="primary">mreD</name>
    <name evidence="9" type="ORF">GLW05_06835</name>
</gene>
<keyword evidence="4 8" id="KW-0812">Transmembrane</keyword>
<evidence type="ECO:0000256" key="8">
    <source>
        <dbReference type="SAM" id="Phobius"/>
    </source>
</evidence>
<keyword evidence="5" id="KW-0133">Cell shape</keyword>
<protein>
    <submittedName>
        <fullName evidence="9">Rod shape-determining protein MreD</fullName>
    </submittedName>
</protein>
<comment type="similarity">
    <text evidence="2">Belongs to the MreD family.</text>
</comment>
<comment type="subcellular location">
    <subcellularLocation>
        <location evidence="1">Cell membrane</location>
        <topology evidence="1">Multi-pass membrane protein</topology>
    </subcellularLocation>
</comment>
<feature type="transmembrane region" description="Helical" evidence="8">
    <location>
        <begin position="36"/>
        <end position="53"/>
    </location>
</feature>
<evidence type="ECO:0000256" key="3">
    <source>
        <dbReference type="ARBA" id="ARBA00022475"/>
    </source>
</evidence>
<evidence type="ECO:0000256" key="2">
    <source>
        <dbReference type="ARBA" id="ARBA00007776"/>
    </source>
</evidence>
<evidence type="ECO:0000256" key="5">
    <source>
        <dbReference type="ARBA" id="ARBA00022960"/>
    </source>
</evidence>
<feature type="transmembrane region" description="Helical" evidence="8">
    <location>
        <begin position="103"/>
        <end position="125"/>
    </location>
</feature>
<keyword evidence="7 8" id="KW-0472">Membrane</keyword>
<evidence type="ECO:0000313" key="9">
    <source>
        <dbReference type="EMBL" id="MYL33315.1"/>
    </source>
</evidence>
<dbReference type="InterPro" id="IPR007227">
    <property type="entry name" value="Cell_shape_determining_MreD"/>
</dbReference>
<dbReference type="AlphaFoldDB" id="A0A6I4ZSX1"/>
<reference evidence="9 10" key="1">
    <citation type="submission" date="2019-11" db="EMBL/GenBank/DDBJ databases">
        <title>Genome sequences of 17 halophilic strains isolated from different environments.</title>
        <authorList>
            <person name="Furrow R.E."/>
        </authorList>
    </citation>
    <scope>NUCLEOTIDE SEQUENCE [LARGE SCALE GENOMIC DNA]</scope>
    <source>
        <strain evidence="9 10">22514_16_FS</strain>
    </source>
</reference>
<organism evidence="9 10">
    <name type="scientific">Pontibacillus yanchengensis</name>
    <dbReference type="NCBI Taxonomy" id="462910"/>
    <lineage>
        <taxon>Bacteria</taxon>
        <taxon>Bacillati</taxon>
        <taxon>Bacillota</taxon>
        <taxon>Bacilli</taxon>
        <taxon>Bacillales</taxon>
        <taxon>Bacillaceae</taxon>
        <taxon>Pontibacillus</taxon>
    </lineage>
</organism>
<dbReference type="RefSeq" id="WP_160848140.1">
    <property type="nucleotide sequence ID" value="NZ_WMEQ01000004.1"/>
</dbReference>
<dbReference type="Pfam" id="PF04093">
    <property type="entry name" value="MreD"/>
    <property type="match status" value="1"/>
</dbReference>
<dbReference type="OrthoDB" id="1653857at2"/>
<feature type="transmembrane region" description="Helical" evidence="8">
    <location>
        <begin position="60"/>
        <end position="83"/>
    </location>
</feature>
<name>A0A6I4ZSX1_9BACI</name>
<proteinExistence type="inferred from homology"/>
<comment type="caution">
    <text evidence="9">The sequence shown here is derived from an EMBL/GenBank/DDBJ whole genome shotgun (WGS) entry which is preliminary data.</text>
</comment>